<reference evidence="3" key="1">
    <citation type="submission" date="2020-07" db="EMBL/GenBank/DDBJ databases">
        <title>Complete genome sequencing of Coprobacter sp. strain 2CBH44.</title>
        <authorList>
            <person name="Sakamoto M."/>
            <person name="Murakami T."/>
            <person name="Mori H."/>
        </authorList>
    </citation>
    <scope>NUCLEOTIDE SEQUENCE [LARGE SCALE GENOMIC DNA]</scope>
    <source>
        <strain evidence="3">2CBH44</strain>
    </source>
</reference>
<dbReference type="InterPro" id="IPR038653">
    <property type="entry name" value="Put_CMD_sf"/>
</dbReference>
<keyword evidence="3" id="KW-1185">Reference proteome</keyword>
<feature type="domain" description="Putative carbohydrate metabolism" evidence="1">
    <location>
        <begin position="305"/>
        <end position="539"/>
    </location>
</feature>
<evidence type="ECO:0000313" key="2">
    <source>
        <dbReference type="EMBL" id="BCI63132.1"/>
    </source>
</evidence>
<dbReference type="AlphaFoldDB" id="A0A7G1HWE5"/>
<evidence type="ECO:0000313" key="3">
    <source>
        <dbReference type="Proteomes" id="UP000594042"/>
    </source>
</evidence>
<dbReference type="InterPro" id="IPR003961">
    <property type="entry name" value="FN3_dom"/>
</dbReference>
<dbReference type="RefSeq" id="WP_200755818.1">
    <property type="nucleotide sequence ID" value="NZ_AP023322.1"/>
</dbReference>
<proteinExistence type="predicted"/>
<dbReference type="EMBL" id="AP023322">
    <property type="protein sequence ID" value="BCI63132.1"/>
    <property type="molecule type" value="Genomic_DNA"/>
</dbReference>
<dbReference type="PROSITE" id="PS51257">
    <property type="entry name" value="PROKAR_LIPOPROTEIN"/>
    <property type="match status" value="1"/>
</dbReference>
<dbReference type="CDD" id="cd00063">
    <property type="entry name" value="FN3"/>
    <property type="match status" value="1"/>
</dbReference>
<dbReference type="Pfam" id="PF13201">
    <property type="entry name" value="PCMD"/>
    <property type="match status" value="1"/>
</dbReference>
<evidence type="ECO:0000259" key="1">
    <source>
        <dbReference type="Pfam" id="PF13201"/>
    </source>
</evidence>
<dbReference type="Proteomes" id="UP000594042">
    <property type="component" value="Chromosome"/>
</dbReference>
<sequence length="543" mass="60722">MNRFLTFHISLHFVAISLLLLISMGLSSCLNNDIPYPRIQAGFATFTVDGQTGETIIDNDKRTVTVELNEKTDINKVAIKQVTLTPDNAQASILLKGEIDLSKPLNVIISLYQDYEWTIIGKQNIEYIFTVEGQIGNAYIDPINQKAVAYIGTTGDLTKVKITDLKLGPIDITNMTPNLKDQYCDFSAGSINVNVTYHNQTLEWKLFVFQRESNVTTNEAIAWVNVAWLSGEGIEGQENGFQWREASATDWQGSIPSETTSSTLSARLSGLKAETAYIYRAYSGEEYGEEIMFTTGKAIPLENGSFEYWQKPKKIWLVYGEGQEMYWDSGNHGSSTLNKNVTEPTEETYNGTGKAAQLKSQFVGLFGLGKFAAGNLFAGKYVETVGLDGILSFGRPFTSYPTKLKGYYSYTTATIDYNSNGYEEFSYLLGKPDTCFIYVALGDWEEPVTIQTSTDKTKRKLFDKKDPHIIAYAELSQGSNTNGYQPFELELDYSWNCTNGNNNRNRKPTHLVIVCSASKYGDYFTGADGATLLLDNFELEYDY</sequence>
<gene>
    <name evidence="2" type="ORF">Cop2CBH44_14850</name>
</gene>
<protein>
    <recommendedName>
        <fullName evidence="1">Putative carbohydrate metabolism domain-containing protein</fullName>
    </recommendedName>
</protein>
<dbReference type="Gene3D" id="2.60.120.890">
    <property type="entry name" value="BT2081, beta-jelly-roll domain"/>
    <property type="match status" value="1"/>
</dbReference>
<organism evidence="2 3">
    <name type="scientific">Coprobacter secundus subsp. similis</name>
    <dbReference type="NCBI Taxonomy" id="2751153"/>
    <lineage>
        <taxon>Bacteria</taxon>
        <taxon>Pseudomonadati</taxon>
        <taxon>Bacteroidota</taxon>
        <taxon>Bacteroidia</taxon>
        <taxon>Bacteroidales</taxon>
        <taxon>Barnesiellaceae</taxon>
        <taxon>Coprobacter</taxon>
    </lineage>
</organism>
<dbReference type="KEGG" id="copr:Cop2CBH44_14850"/>
<name>A0A7G1HWE5_9BACT</name>
<dbReference type="InterPro" id="IPR025112">
    <property type="entry name" value="PCMD"/>
</dbReference>
<accession>A0A7G1HWE5</accession>